<reference evidence="2" key="1">
    <citation type="submission" date="2018-05" db="EMBL/GenBank/DDBJ databases">
        <authorList>
            <person name="Lanie J.A."/>
            <person name="Ng W.-L."/>
            <person name="Kazmierczak K.M."/>
            <person name="Andrzejewski T.M."/>
            <person name="Davidsen T.M."/>
            <person name="Wayne K.J."/>
            <person name="Tettelin H."/>
            <person name="Glass J.I."/>
            <person name="Rusch D."/>
            <person name="Podicherti R."/>
            <person name="Tsui H.-C.T."/>
            <person name="Winkler M.E."/>
        </authorList>
    </citation>
    <scope>NUCLEOTIDE SEQUENCE</scope>
</reference>
<evidence type="ECO:0000256" key="1">
    <source>
        <dbReference type="SAM" id="MobiDB-lite"/>
    </source>
</evidence>
<name>A0A381ZZ24_9ZZZZ</name>
<accession>A0A381ZZ24</accession>
<dbReference type="EMBL" id="UINC01023246">
    <property type="protein sequence ID" value="SVA94526.1"/>
    <property type="molecule type" value="Genomic_DNA"/>
</dbReference>
<protein>
    <submittedName>
        <fullName evidence="2">Uncharacterized protein</fullName>
    </submittedName>
</protein>
<dbReference type="InterPro" id="IPR013783">
    <property type="entry name" value="Ig-like_fold"/>
</dbReference>
<feature type="non-terminal residue" evidence="2">
    <location>
        <position position="92"/>
    </location>
</feature>
<organism evidence="2">
    <name type="scientific">marine metagenome</name>
    <dbReference type="NCBI Taxonomy" id="408172"/>
    <lineage>
        <taxon>unclassified sequences</taxon>
        <taxon>metagenomes</taxon>
        <taxon>ecological metagenomes</taxon>
    </lineage>
</organism>
<feature type="region of interest" description="Disordered" evidence="1">
    <location>
        <begin position="1"/>
        <end position="22"/>
    </location>
</feature>
<dbReference type="AlphaFoldDB" id="A0A381ZZ24"/>
<proteinExistence type="predicted"/>
<gene>
    <name evidence="2" type="ORF">METZ01_LOCUS147380</name>
</gene>
<dbReference type="Gene3D" id="2.60.40.10">
    <property type="entry name" value="Immunoglobulins"/>
    <property type="match status" value="1"/>
</dbReference>
<evidence type="ECO:0000313" key="2">
    <source>
        <dbReference type="EMBL" id="SVA94526.1"/>
    </source>
</evidence>
<sequence>MAVCNGEGSSNKVYLDGSGSSVSDGDVNYEWNVLTEVGDGNWKRSLVITGSQSDEVDPYFKYPYELASDTTFFIELRVFDDNDVCEARDTIS</sequence>